<dbReference type="Pfam" id="PF13545">
    <property type="entry name" value="HTH_Crp_2"/>
    <property type="match status" value="1"/>
</dbReference>
<accession>A0ABS1CKB9</accession>
<evidence type="ECO:0000259" key="1">
    <source>
        <dbReference type="SMART" id="SM00419"/>
    </source>
</evidence>
<reference evidence="2 3" key="1">
    <citation type="journal article" date="2020" name="Microorganisms">
        <title>Osmotic Adaptation and Compatible Solute Biosynthesis of Phototrophic Bacteria as Revealed from Genome Analyses.</title>
        <authorList>
            <person name="Imhoff J.F."/>
            <person name="Rahn T."/>
            <person name="Kunzel S."/>
            <person name="Keller A."/>
            <person name="Neulinger S.C."/>
        </authorList>
    </citation>
    <scope>NUCLEOTIDE SEQUENCE [LARGE SCALE GENOMIC DNA]</scope>
    <source>
        <strain evidence="2 3">DSM 6210</strain>
    </source>
</reference>
<dbReference type="Gene3D" id="1.10.10.10">
    <property type="entry name" value="Winged helix-like DNA-binding domain superfamily/Winged helix DNA-binding domain"/>
    <property type="match status" value="1"/>
</dbReference>
<dbReference type="InterPro" id="IPR012318">
    <property type="entry name" value="HTH_CRP"/>
</dbReference>
<name>A0ABS1CKB9_9GAMM</name>
<sequence>MTFDEQTLSAHFGRIWPVHNDAFCELLVLLRRQFGGDLDRMLVLAIIGSRTLSRGRIEGLSYEDFTAMDRPDDEPAPINLQSIADYSGIPRETVRRKLRDLEQLGWIIRRDNGFLIASSKATKDLAPATEATLHYLATVVAVCTNTLSD</sequence>
<dbReference type="InterPro" id="IPR036390">
    <property type="entry name" value="WH_DNA-bd_sf"/>
</dbReference>
<protein>
    <recommendedName>
        <fullName evidence="1">HTH crp-type domain-containing protein</fullName>
    </recommendedName>
</protein>
<dbReference type="InterPro" id="IPR036388">
    <property type="entry name" value="WH-like_DNA-bd_sf"/>
</dbReference>
<dbReference type="Proteomes" id="UP000748752">
    <property type="component" value="Unassembled WGS sequence"/>
</dbReference>
<comment type="caution">
    <text evidence="2">The sequence shown here is derived from an EMBL/GenBank/DDBJ whole genome shotgun (WGS) entry which is preliminary data.</text>
</comment>
<feature type="domain" description="HTH crp-type" evidence="1">
    <location>
        <begin position="70"/>
        <end position="118"/>
    </location>
</feature>
<evidence type="ECO:0000313" key="3">
    <source>
        <dbReference type="Proteomes" id="UP000748752"/>
    </source>
</evidence>
<keyword evidence="3" id="KW-1185">Reference proteome</keyword>
<evidence type="ECO:0000313" key="2">
    <source>
        <dbReference type="EMBL" id="MBK1632288.1"/>
    </source>
</evidence>
<dbReference type="SUPFAM" id="SSF46785">
    <property type="entry name" value="Winged helix' DNA-binding domain"/>
    <property type="match status" value="1"/>
</dbReference>
<proteinExistence type="predicted"/>
<dbReference type="SMART" id="SM00419">
    <property type="entry name" value="HTH_CRP"/>
    <property type="match status" value="1"/>
</dbReference>
<gene>
    <name evidence="2" type="ORF">CKO31_16395</name>
</gene>
<dbReference type="RefSeq" id="WP_200239730.1">
    <property type="nucleotide sequence ID" value="NZ_NRRV01000044.1"/>
</dbReference>
<organism evidence="2 3">
    <name type="scientific">Thiohalocapsa halophila</name>
    <dbReference type="NCBI Taxonomy" id="69359"/>
    <lineage>
        <taxon>Bacteria</taxon>
        <taxon>Pseudomonadati</taxon>
        <taxon>Pseudomonadota</taxon>
        <taxon>Gammaproteobacteria</taxon>
        <taxon>Chromatiales</taxon>
        <taxon>Chromatiaceae</taxon>
        <taxon>Thiohalocapsa</taxon>
    </lineage>
</organism>
<dbReference type="EMBL" id="NRRV01000044">
    <property type="protein sequence ID" value="MBK1632288.1"/>
    <property type="molecule type" value="Genomic_DNA"/>
</dbReference>